<feature type="compositionally biased region" description="Polar residues" evidence="1">
    <location>
        <begin position="139"/>
        <end position="149"/>
    </location>
</feature>
<proteinExistence type="predicted"/>
<evidence type="ECO:0000313" key="3">
    <source>
        <dbReference type="EMBL" id="KAJ7022002.1"/>
    </source>
</evidence>
<name>A0AAD6SAM4_9AGAR</name>
<sequence length="178" mass="18731">MRLGFRASRIRVRAVLVVTVSASVEAPAQTAAAPTPTRATKSAVDVAPRSTTAFPSRATCVGAGAMRRVLELRRRACQRSGGAGCVRLAVILTSLRSPTQRQRITADAAPASRLAAPAPSTPRPPPPTVPTTPATPLPRSNSWRMSACNTCSSRTTSSRTPTRSANCARTRRRGGACR</sequence>
<feature type="compositionally biased region" description="Low complexity" evidence="1">
    <location>
        <begin position="105"/>
        <end position="118"/>
    </location>
</feature>
<comment type="caution">
    <text evidence="3">The sequence shown here is derived from an EMBL/GenBank/DDBJ whole genome shotgun (WGS) entry which is preliminary data.</text>
</comment>
<feature type="compositionally biased region" description="Basic residues" evidence="1">
    <location>
        <begin position="169"/>
        <end position="178"/>
    </location>
</feature>
<feature type="compositionally biased region" description="Low complexity" evidence="1">
    <location>
        <begin position="150"/>
        <end position="168"/>
    </location>
</feature>
<keyword evidence="4" id="KW-1185">Reference proteome</keyword>
<dbReference type="EMBL" id="JARJCM010000219">
    <property type="protein sequence ID" value="KAJ7022002.1"/>
    <property type="molecule type" value="Genomic_DNA"/>
</dbReference>
<evidence type="ECO:0000256" key="1">
    <source>
        <dbReference type="SAM" id="MobiDB-lite"/>
    </source>
</evidence>
<gene>
    <name evidence="3" type="ORF">C8F04DRAFT_1139476</name>
</gene>
<reference evidence="3" key="1">
    <citation type="submission" date="2023-03" db="EMBL/GenBank/DDBJ databases">
        <title>Massive genome expansion in bonnet fungi (Mycena s.s.) driven by repeated elements and novel gene families across ecological guilds.</title>
        <authorList>
            <consortium name="Lawrence Berkeley National Laboratory"/>
            <person name="Harder C.B."/>
            <person name="Miyauchi S."/>
            <person name="Viragh M."/>
            <person name="Kuo A."/>
            <person name="Thoen E."/>
            <person name="Andreopoulos B."/>
            <person name="Lu D."/>
            <person name="Skrede I."/>
            <person name="Drula E."/>
            <person name="Henrissat B."/>
            <person name="Morin E."/>
            <person name="Kohler A."/>
            <person name="Barry K."/>
            <person name="LaButti K."/>
            <person name="Morin E."/>
            <person name="Salamov A."/>
            <person name="Lipzen A."/>
            <person name="Mereny Z."/>
            <person name="Hegedus B."/>
            <person name="Baldrian P."/>
            <person name="Stursova M."/>
            <person name="Weitz H."/>
            <person name="Taylor A."/>
            <person name="Grigoriev I.V."/>
            <person name="Nagy L.G."/>
            <person name="Martin F."/>
            <person name="Kauserud H."/>
        </authorList>
    </citation>
    <scope>NUCLEOTIDE SEQUENCE</scope>
    <source>
        <strain evidence="3">CBHHK200</strain>
    </source>
</reference>
<feature type="compositionally biased region" description="Pro residues" evidence="1">
    <location>
        <begin position="119"/>
        <end position="136"/>
    </location>
</feature>
<evidence type="ECO:0008006" key="5">
    <source>
        <dbReference type="Google" id="ProtNLM"/>
    </source>
</evidence>
<dbReference type="AlphaFoldDB" id="A0AAD6SAM4"/>
<feature type="region of interest" description="Disordered" evidence="1">
    <location>
        <begin position="99"/>
        <end position="178"/>
    </location>
</feature>
<protein>
    <recommendedName>
        <fullName evidence="5">Secreted protein</fullName>
    </recommendedName>
</protein>
<evidence type="ECO:0000256" key="2">
    <source>
        <dbReference type="SAM" id="SignalP"/>
    </source>
</evidence>
<dbReference type="Proteomes" id="UP001218188">
    <property type="component" value="Unassembled WGS sequence"/>
</dbReference>
<evidence type="ECO:0000313" key="4">
    <source>
        <dbReference type="Proteomes" id="UP001218188"/>
    </source>
</evidence>
<keyword evidence="2" id="KW-0732">Signal</keyword>
<feature type="non-terminal residue" evidence="3">
    <location>
        <position position="178"/>
    </location>
</feature>
<feature type="chain" id="PRO_5042271290" description="Secreted protein" evidence="2">
    <location>
        <begin position="33"/>
        <end position="178"/>
    </location>
</feature>
<feature type="signal peptide" evidence="2">
    <location>
        <begin position="1"/>
        <end position="32"/>
    </location>
</feature>
<accession>A0AAD6SAM4</accession>
<organism evidence="3 4">
    <name type="scientific">Mycena alexandri</name>
    <dbReference type="NCBI Taxonomy" id="1745969"/>
    <lineage>
        <taxon>Eukaryota</taxon>
        <taxon>Fungi</taxon>
        <taxon>Dikarya</taxon>
        <taxon>Basidiomycota</taxon>
        <taxon>Agaricomycotina</taxon>
        <taxon>Agaricomycetes</taxon>
        <taxon>Agaricomycetidae</taxon>
        <taxon>Agaricales</taxon>
        <taxon>Marasmiineae</taxon>
        <taxon>Mycenaceae</taxon>
        <taxon>Mycena</taxon>
    </lineage>
</organism>